<evidence type="ECO:0000313" key="2">
    <source>
        <dbReference type="Proteomes" id="UP000815677"/>
    </source>
</evidence>
<evidence type="ECO:0000313" key="1">
    <source>
        <dbReference type="EMBL" id="GAT47706.1"/>
    </source>
</evidence>
<name>A0ABQ0L9B0_MYCCL</name>
<dbReference type="EMBL" id="DF843887">
    <property type="protein sequence ID" value="GAT47706.1"/>
    <property type="molecule type" value="Genomic_DNA"/>
</dbReference>
<gene>
    <name evidence="1" type="ORF">MCHLO_05155</name>
</gene>
<organism evidence="1 2">
    <name type="scientific">Mycena chlorophos</name>
    <name type="common">Agaric fungus</name>
    <name type="synonym">Agaricus chlorophos</name>
    <dbReference type="NCBI Taxonomy" id="658473"/>
    <lineage>
        <taxon>Eukaryota</taxon>
        <taxon>Fungi</taxon>
        <taxon>Dikarya</taxon>
        <taxon>Basidiomycota</taxon>
        <taxon>Agaricomycotina</taxon>
        <taxon>Agaricomycetes</taxon>
        <taxon>Agaricomycetidae</taxon>
        <taxon>Agaricales</taxon>
        <taxon>Marasmiineae</taxon>
        <taxon>Mycenaceae</taxon>
        <taxon>Mycena</taxon>
    </lineage>
</organism>
<protein>
    <submittedName>
        <fullName evidence="1">Uncharacterized protein</fullName>
    </submittedName>
</protein>
<reference evidence="1" key="1">
    <citation type="submission" date="2014-09" db="EMBL/GenBank/DDBJ databases">
        <title>Genome sequence of the luminous mushroom Mycena chlorophos for searching fungal bioluminescence genes.</title>
        <authorList>
            <person name="Tanaka Y."/>
            <person name="Kasuga D."/>
            <person name="Oba Y."/>
            <person name="Hase S."/>
            <person name="Sato K."/>
            <person name="Oba Y."/>
            <person name="Sakakibara Y."/>
        </authorList>
    </citation>
    <scope>NUCLEOTIDE SEQUENCE</scope>
</reference>
<accession>A0ABQ0L9B0</accession>
<keyword evidence="2" id="KW-1185">Reference proteome</keyword>
<dbReference type="Proteomes" id="UP000815677">
    <property type="component" value="Unassembled WGS sequence"/>
</dbReference>
<proteinExistence type="predicted"/>
<sequence length="539" mass="58577">MVVARADDCMIVCARFPPTFSFFPRRFLSSSSFSGLLPLIFIHTHDHEVLLARGQAVSSTALKVPTTQEFINQHLIKAPRKNKSLFWTGQQAATDARRLRSVALDLAAKQGFDIVGEMLSDDALRLINGPKAPINKLSAAAANKFVEEASGAFAELSTGDVTIMMEGDPTTGPQPEAGSVFARIERPILEERAAHGTQAITGAFRIATNFKTTGVKVPFKLLASDVFGLWVGVDIERSCVRRVGQCRSRQRLLPSTGRRPPPNHCLQSSRNYIVDPYAPVYRTNGLDWRRRQPTRCSRRVYTLPRSCASDRLQTSTSTRSNAGASVHGLACSPLGCASVRAPTNSFLAFCARLAACSGLTSYGGRVTDARNWRGVVSTLGRTLMPGEVMPAGRLLQDVFAPLHGPSLARYECSGPRLGTILSTRKDELKYRITSVLDIGRSTRFGRVQGGPGCPYPTLALAESFLDYPPPAKRISLSTADAFLPMGGPSKWGLVTHHARVSARPSSTTSVSMDLKVQPMTHPTRAALSAQRRRWPTGAC</sequence>